<organism evidence="1 2">
    <name type="scientific">Haemaphysalis longicornis</name>
    <name type="common">Bush tick</name>
    <dbReference type="NCBI Taxonomy" id="44386"/>
    <lineage>
        <taxon>Eukaryota</taxon>
        <taxon>Metazoa</taxon>
        <taxon>Ecdysozoa</taxon>
        <taxon>Arthropoda</taxon>
        <taxon>Chelicerata</taxon>
        <taxon>Arachnida</taxon>
        <taxon>Acari</taxon>
        <taxon>Parasitiformes</taxon>
        <taxon>Ixodida</taxon>
        <taxon>Ixodoidea</taxon>
        <taxon>Ixodidae</taxon>
        <taxon>Haemaphysalinae</taxon>
        <taxon>Haemaphysalis</taxon>
    </lineage>
</organism>
<keyword evidence="2" id="KW-1185">Reference proteome</keyword>
<evidence type="ECO:0000313" key="1">
    <source>
        <dbReference type="EMBL" id="KAH9371986.1"/>
    </source>
</evidence>
<evidence type="ECO:0008006" key="3">
    <source>
        <dbReference type="Google" id="ProtNLM"/>
    </source>
</evidence>
<dbReference type="EMBL" id="JABSTR010000005">
    <property type="protein sequence ID" value="KAH9371986.1"/>
    <property type="molecule type" value="Genomic_DNA"/>
</dbReference>
<gene>
    <name evidence="1" type="ORF">HPB48_005451</name>
</gene>
<dbReference type="SUPFAM" id="SSF56672">
    <property type="entry name" value="DNA/RNA polymerases"/>
    <property type="match status" value="1"/>
</dbReference>
<dbReference type="Gene3D" id="3.30.70.270">
    <property type="match status" value="1"/>
</dbReference>
<reference evidence="1 2" key="1">
    <citation type="journal article" date="2020" name="Cell">
        <title>Large-Scale Comparative Analyses of Tick Genomes Elucidate Their Genetic Diversity and Vector Capacities.</title>
        <authorList>
            <consortium name="Tick Genome and Microbiome Consortium (TIGMIC)"/>
            <person name="Jia N."/>
            <person name="Wang J."/>
            <person name="Shi W."/>
            <person name="Du L."/>
            <person name="Sun Y."/>
            <person name="Zhan W."/>
            <person name="Jiang J.F."/>
            <person name="Wang Q."/>
            <person name="Zhang B."/>
            <person name="Ji P."/>
            <person name="Bell-Sakyi L."/>
            <person name="Cui X.M."/>
            <person name="Yuan T.T."/>
            <person name="Jiang B.G."/>
            <person name="Yang W.F."/>
            <person name="Lam T.T."/>
            <person name="Chang Q.C."/>
            <person name="Ding S.J."/>
            <person name="Wang X.J."/>
            <person name="Zhu J.G."/>
            <person name="Ruan X.D."/>
            <person name="Zhao L."/>
            <person name="Wei J.T."/>
            <person name="Ye R.Z."/>
            <person name="Que T.C."/>
            <person name="Du C.H."/>
            <person name="Zhou Y.H."/>
            <person name="Cheng J.X."/>
            <person name="Dai P.F."/>
            <person name="Guo W.B."/>
            <person name="Han X.H."/>
            <person name="Huang E.J."/>
            <person name="Li L.F."/>
            <person name="Wei W."/>
            <person name="Gao Y.C."/>
            <person name="Liu J.Z."/>
            <person name="Shao H.Z."/>
            <person name="Wang X."/>
            <person name="Wang C.C."/>
            <person name="Yang T.C."/>
            <person name="Huo Q.B."/>
            <person name="Li W."/>
            <person name="Chen H.Y."/>
            <person name="Chen S.E."/>
            <person name="Zhou L.G."/>
            <person name="Ni X.B."/>
            <person name="Tian J.H."/>
            <person name="Sheng Y."/>
            <person name="Liu T."/>
            <person name="Pan Y.S."/>
            <person name="Xia L.Y."/>
            <person name="Li J."/>
            <person name="Zhao F."/>
            <person name="Cao W.C."/>
        </authorList>
    </citation>
    <scope>NUCLEOTIDE SEQUENCE [LARGE SCALE GENOMIC DNA]</scope>
    <source>
        <strain evidence="1">HaeL-2018</strain>
    </source>
</reference>
<protein>
    <recommendedName>
        <fullName evidence="3">Reverse transcriptase domain-containing protein</fullName>
    </recommendedName>
</protein>
<dbReference type="VEuPathDB" id="VectorBase:HLOH_049849"/>
<proteinExistence type="predicted"/>
<sequence>MPNECLEKGNNCDKFSSGSGLTPSPSWVTQKKPSFRHRSKKMTDAFRFLWFNGSSLQYVEDELQEWRMTRVPFGATCSPFLLTATILRHLKNTVVEKAETAKLLSESFYVDDLVPYAAPEEEVTKVCIEVEEIMETAGMTLRK</sequence>
<accession>A0A9J6G955</accession>
<dbReference type="OrthoDB" id="6513340at2759"/>
<dbReference type="Proteomes" id="UP000821853">
    <property type="component" value="Chromosome 3"/>
</dbReference>
<dbReference type="InterPro" id="IPR043128">
    <property type="entry name" value="Rev_trsase/Diguanyl_cyclase"/>
</dbReference>
<name>A0A9J6G955_HAELO</name>
<dbReference type="AlphaFoldDB" id="A0A9J6G955"/>
<dbReference type="InterPro" id="IPR043502">
    <property type="entry name" value="DNA/RNA_pol_sf"/>
</dbReference>
<dbReference type="GO" id="GO:0071897">
    <property type="term" value="P:DNA biosynthetic process"/>
    <property type="evidence" value="ECO:0007669"/>
    <property type="project" value="UniProtKB-ARBA"/>
</dbReference>
<comment type="caution">
    <text evidence="1">The sequence shown here is derived from an EMBL/GenBank/DDBJ whole genome shotgun (WGS) entry which is preliminary data.</text>
</comment>
<evidence type="ECO:0000313" key="2">
    <source>
        <dbReference type="Proteomes" id="UP000821853"/>
    </source>
</evidence>